<gene>
    <name evidence="1" type="ORF">L1049_003272</name>
</gene>
<dbReference type="AlphaFoldDB" id="A0AAP0R9F7"/>
<keyword evidence="2" id="KW-1185">Reference proteome</keyword>
<protein>
    <submittedName>
        <fullName evidence="1">Uncharacterized protein</fullName>
    </submittedName>
</protein>
<dbReference type="EMBL" id="JBBPBK010000013">
    <property type="protein sequence ID" value="KAK9272893.1"/>
    <property type="molecule type" value="Genomic_DNA"/>
</dbReference>
<proteinExistence type="predicted"/>
<dbReference type="PANTHER" id="PTHR37383:SF1">
    <property type="entry name" value="OS01G0694200 PROTEIN"/>
    <property type="match status" value="1"/>
</dbReference>
<dbReference type="PANTHER" id="PTHR37383">
    <property type="entry name" value="OS01G0694200 PROTEIN"/>
    <property type="match status" value="1"/>
</dbReference>
<accession>A0AAP0R9F7</accession>
<reference evidence="1 2" key="1">
    <citation type="journal article" date="2024" name="Plant J.">
        <title>Genome sequences and population genomics reveal climatic adaptation and genomic divergence between two closely related sweetgum species.</title>
        <authorList>
            <person name="Xu W.Q."/>
            <person name="Ren C.Q."/>
            <person name="Zhang X.Y."/>
            <person name="Comes H.P."/>
            <person name="Liu X.H."/>
            <person name="Li Y.G."/>
            <person name="Kettle C.J."/>
            <person name="Jalonen R."/>
            <person name="Gaisberger H."/>
            <person name="Ma Y.Z."/>
            <person name="Qiu Y.X."/>
        </authorList>
    </citation>
    <scope>NUCLEOTIDE SEQUENCE [LARGE SCALE GENOMIC DNA]</scope>
    <source>
        <strain evidence="1">Hangzhou</strain>
    </source>
</reference>
<dbReference type="Proteomes" id="UP001415857">
    <property type="component" value="Unassembled WGS sequence"/>
</dbReference>
<name>A0AAP0R9F7_LIQFO</name>
<organism evidence="1 2">
    <name type="scientific">Liquidambar formosana</name>
    <name type="common">Formosan gum</name>
    <dbReference type="NCBI Taxonomy" id="63359"/>
    <lineage>
        <taxon>Eukaryota</taxon>
        <taxon>Viridiplantae</taxon>
        <taxon>Streptophyta</taxon>
        <taxon>Embryophyta</taxon>
        <taxon>Tracheophyta</taxon>
        <taxon>Spermatophyta</taxon>
        <taxon>Magnoliopsida</taxon>
        <taxon>eudicotyledons</taxon>
        <taxon>Gunneridae</taxon>
        <taxon>Pentapetalae</taxon>
        <taxon>Saxifragales</taxon>
        <taxon>Altingiaceae</taxon>
        <taxon>Liquidambar</taxon>
    </lineage>
</organism>
<sequence length="484" mass="52937">MVVQACKLNLPLSSLSSPHITSILFEPHSLSLALMHSDSSFSLYPSLSPFSPSPLPPSSSQTQTLIPPPSSSCSFLLLRPNPIPNPSPSPNSPNPRVLFVVAGPHNGGATVLLRFYILRKTTQVFAKARVLCTQKELQFDDRLGVVVNVSHGVSVKLAASVNVLAMYSVSNSKIWVFAAKMAGDDDGDGVVVRLMKCAVIECSVPVWSISVSFGYLVLGEDNGVRVFALRPLVKGRVGKRGRGDKNMNGRLLDNEKSEGRVLNLPNGAARGFNDSDDIYGGSAIYLKDEVSDRDGESIGVEGNAIKTCSNGYLEGKINAHCTSTKLRPTKLRQDSGAYFVAFKSKEVECSKSTGLPLMSAKAISIHALSPNKLLILDSVGDLHLLHLSNPVLGSKITFHMRQLTQFMKVQKLAVLPDMSTRTQTVWISDGFYSVHMMAVTDTDSSANENDRNESDENECKSQLFKRYSLVKRFRILFLLLRMRF</sequence>
<evidence type="ECO:0000313" key="1">
    <source>
        <dbReference type="EMBL" id="KAK9272893.1"/>
    </source>
</evidence>
<evidence type="ECO:0000313" key="2">
    <source>
        <dbReference type="Proteomes" id="UP001415857"/>
    </source>
</evidence>
<comment type="caution">
    <text evidence="1">The sequence shown here is derived from an EMBL/GenBank/DDBJ whole genome shotgun (WGS) entry which is preliminary data.</text>
</comment>